<sequence length="316" mass="35228">MSDDSASYTSSHRDDNILMDSPGTEDSDLLGDGEVEPVSSTFNFNISDLTLRAVEGTEILLFNVHRVLLAELDGGFKDIILAQDKLEGDLAAFVDIQLSPTIVDILLRFIYPMSSPTVLSLTQWQECYAAAEMYKVPNALRGLRSQFDSFIEGDPLRAFAIAARFNLDKELEKTARQSLGDDLMAKLGLVKEFESMTASRLIQLIQMHMARDAVVRNWAAALTPLAPKCPGCQKVHWTEVYINLLRAEIGKNSRIAMEELFRMSLVIDAVMQRGTERCSKCPDVPGGQRKIDEWSYRLISSLTGEIEKLSALKTKS</sequence>
<dbReference type="InterPro" id="IPR000210">
    <property type="entry name" value="BTB/POZ_dom"/>
</dbReference>
<dbReference type="STRING" id="1330018.A0A167R9U7"/>
<evidence type="ECO:0000256" key="1">
    <source>
        <dbReference type="SAM" id="MobiDB-lite"/>
    </source>
</evidence>
<dbReference type="OrthoDB" id="71307at2759"/>
<protein>
    <recommendedName>
        <fullName evidence="2">BTB domain-containing protein</fullName>
    </recommendedName>
</protein>
<name>A0A167R9U7_CALVF</name>
<dbReference type="PROSITE" id="PS50097">
    <property type="entry name" value="BTB"/>
    <property type="match status" value="1"/>
</dbReference>
<feature type="compositionally biased region" description="Acidic residues" evidence="1">
    <location>
        <begin position="23"/>
        <end position="32"/>
    </location>
</feature>
<accession>A0A167R9U7</accession>
<feature type="region of interest" description="Disordered" evidence="1">
    <location>
        <begin position="1"/>
        <end position="32"/>
    </location>
</feature>
<evidence type="ECO:0000259" key="2">
    <source>
        <dbReference type="PROSITE" id="PS50097"/>
    </source>
</evidence>
<gene>
    <name evidence="3" type="ORF">CALVIDRAFT_552438</name>
</gene>
<feature type="compositionally biased region" description="Polar residues" evidence="1">
    <location>
        <begin position="1"/>
        <end position="10"/>
    </location>
</feature>
<organism evidence="3 4">
    <name type="scientific">Calocera viscosa (strain TUFC12733)</name>
    <dbReference type="NCBI Taxonomy" id="1330018"/>
    <lineage>
        <taxon>Eukaryota</taxon>
        <taxon>Fungi</taxon>
        <taxon>Dikarya</taxon>
        <taxon>Basidiomycota</taxon>
        <taxon>Agaricomycotina</taxon>
        <taxon>Dacrymycetes</taxon>
        <taxon>Dacrymycetales</taxon>
        <taxon>Dacrymycetaceae</taxon>
        <taxon>Calocera</taxon>
    </lineage>
</organism>
<dbReference type="InterPro" id="IPR011333">
    <property type="entry name" value="SKP1/BTB/POZ_sf"/>
</dbReference>
<dbReference type="SUPFAM" id="SSF54695">
    <property type="entry name" value="POZ domain"/>
    <property type="match status" value="1"/>
</dbReference>
<dbReference type="AlphaFoldDB" id="A0A167R9U7"/>
<keyword evidence="4" id="KW-1185">Reference proteome</keyword>
<dbReference type="Gene3D" id="3.30.710.10">
    <property type="entry name" value="Potassium Channel Kv1.1, Chain A"/>
    <property type="match status" value="1"/>
</dbReference>
<dbReference type="EMBL" id="KV417268">
    <property type="protein sequence ID" value="KZP00702.1"/>
    <property type="molecule type" value="Genomic_DNA"/>
</dbReference>
<dbReference type="CDD" id="cd18186">
    <property type="entry name" value="BTB_POZ_ZBTB_KLHL-like"/>
    <property type="match status" value="1"/>
</dbReference>
<feature type="domain" description="BTB" evidence="2">
    <location>
        <begin position="47"/>
        <end position="111"/>
    </location>
</feature>
<evidence type="ECO:0000313" key="3">
    <source>
        <dbReference type="EMBL" id="KZP00702.1"/>
    </source>
</evidence>
<reference evidence="3 4" key="1">
    <citation type="journal article" date="2016" name="Mol. Biol. Evol.">
        <title>Comparative Genomics of Early-Diverging Mushroom-Forming Fungi Provides Insights into the Origins of Lignocellulose Decay Capabilities.</title>
        <authorList>
            <person name="Nagy L.G."/>
            <person name="Riley R."/>
            <person name="Tritt A."/>
            <person name="Adam C."/>
            <person name="Daum C."/>
            <person name="Floudas D."/>
            <person name="Sun H."/>
            <person name="Yadav J.S."/>
            <person name="Pangilinan J."/>
            <person name="Larsson K.H."/>
            <person name="Matsuura K."/>
            <person name="Barry K."/>
            <person name="Labutti K."/>
            <person name="Kuo R."/>
            <person name="Ohm R.A."/>
            <person name="Bhattacharya S.S."/>
            <person name="Shirouzu T."/>
            <person name="Yoshinaga Y."/>
            <person name="Martin F.M."/>
            <person name="Grigoriev I.V."/>
            <person name="Hibbett D.S."/>
        </authorList>
    </citation>
    <scope>NUCLEOTIDE SEQUENCE [LARGE SCALE GENOMIC DNA]</scope>
    <source>
        <strain evidence="3 4">TUFC12733</strain>
    </source>
</reference>
<dbReference type="Proteomes" id="UP000076738">
    <property type="component" value="Unassembled WGS sequence"/>
</dbReference>
<proteinExistence type="predicted"/>
<evidence type="ECO:0000313" key="4">
    <source>
        <dbReference type="Proteomes" id="UP000076738"/>
    </source>
</evidence>